<organism evidence="1 2">
    <name type="scientific">Lupinus angustifolius</name>
    <name type="common">Narrow-leaved blue lupine</name>
    <dbReference type="NCBI Taxonomy" id="3871"/>
    <lineage>
        <taxon>Eukaryota</taxon>
        <taxon>Viridiplantae</taxon>
        <taxon>Streptophyta</taxon>
        <taxon>Embryophyta</taxon>
        <taxon>Tracheophyta</taxon>
        <taxon>Spermatophyta</taxon>
        <taxon>Magnoliopsida</taxon>
        <taxon>eudicotyledons</taxon>
        <taxon>Gunneridae</taxon>
        <taxon>Pentapetalae</taxon>
        <taxon>rosids</taxon>
        <taxon>fabids</taxon>
        <taxon>Fabales</taxon>
        <taxon>Fabaceae</taxon>
        <taxon>Papilionoideae</taxon>
        <taxon>50 kb inversion clade</taxon>
        <taxon>genistoids sensu lato</taxon>
        <taxon>core genistoids</taxon>
        <taxon>Genisteae</taxon>
        <taxon>Lupinus</taxon>
    </lineage>
</organism>
<dbReference type="AlphaFoldDB" id="A0A4P1QWX9"/>
<sequence>MWETKKNTPTKGIDFSLLAYFLEALPRHEGYHIEAGATSHNNDCEHLSSETRWLRR</sequence>
<evidence type="ECO:0000313" key="1">
    <source>
        <dbReference type="EMBL" id="OIV96821.1"/>
    </source>
</evidence>
<proteinExistence type="predicted"/>
<reference evidence="1 2" key="1">
    <citation type="journal article" date="2017" name="Plant Biotechnol. J.">
        <title>A comprehensive draft genome sequence for lupin (Lupinus angustifolius), an emerging health food: insights into plant-microbe interactions and legume evolution.</title>
        <authorList>
            <person name="Hane J.K."/>
            <person name="Ming Y."/>
            <person name="Kamphuis L.G."/>
            <person name="Nelson M.N."/>
            <person name="Garg G."/>
            <person name="Atkins C.A."/>
            <person name="Bayer P.E."/>
            <person name="Bravo A."/>
            <person name="Bringans S."/>
            <person name="Cannon S."/>
            <person name="Edwards D."/>
            <person name="Foley R."/>
            <person name="Gao L.L."/>
            <person name="Harrison M.J."/>
            <person name="Huang W."/>
            <person name="Hurgobin B."/>
            <person name="Li S."/>
            <person name="Liu C.W."/>
            <person name="McGrath A."/>
            <person name="Morahan G."/>
            <person name="Murray J."/>
            <person name="Weller J."/>
            <person name="Jian J."/>
            <person name="Singh K.B."/>
        </authorList>
    </citation>
    <scope>NUCLEOTIDE SEQUENCE [LARGE SCALE GENOMIC DNA]</scope>
    <source>
        <strain evidence="2">cv. Tanjil</strain>
        <tissue evidence="1">Whole plant</tissue>
    </source>
</reference>
<keyword evidence="2" id="KW-1185">Reference proteome</keyword>
<protein>
    <submittedName>
        <fullName evidence="1">Uncharacterized protein</fullName>
    </submittedName>
</protein>
<evidence type="ECO:0000313" key="2">
    <source>
        <dbReference type="Proteomes" id="UP000188354"/>
    </source>
</evidence>
<dbReference type="Proteomes" id="UP000188354">
    <property type="component" value="Chromosome LG15"/>
</dbReference>
<gene>
    <name evidence="1" type="ORF">TanjilG_08682</name>
</gene>
<dbReference type="Gramene" id="OIV96821">
    <property type="protein sequence ID" value="OIV96821"/>
    <property type="gene ID" value="TanjilG_08682"/>
</dbReference>
<accession>A0A4P1QWX9</accession>
<name>A0A4P1QWX9_LUPAN</name>
<dbReference type="EMBL" id="CM007375">
    <property type="protein sequence ID" value="OIV96821.1"/>
    <property type="molecule type" value="Genomic_DNA"/>
</dbReference>